<dbReference type="InterPro" id="IPR008984">
    <property type="entry name" value="SMAD_FHA_dom_sf"/>
</dbReference>
<feature type="domain" description="FHA" evidence="5">
    <location>
        <begin position="63"/>
        <end position="119"/>
    </location>
</feature>
<dbReference type="Gene3D" id="2.60.200.20">
    <property type="match status" value="1"/>
</dbReference>
<dbReference type="InterPro" id="IPR011009">
    <property type="entry name" value="Kinase-like_dom_sf"/>
</dbReference>
<dbReference type="PROSITE" id="PS00107">
    <property type="entry name" value="PROTEIN_KINASE_ATP"/>
    <property type="match status" value="1"/>
</dbReference>
<keyword evidence="8" id="KW-1185">Reference proteome</keyword>
<evidence type="ECO:0000256" key="1">
    <source>
        <dbReference type="ARBA" id="ARBA00022741"/>
    </source>
</evidence>
<proteinExistence type="inferred from homology"/>
<evidence type="ECO:0000256" key="2">
    <source>
        <dbReference type="ARBA" id="ARBA00022840"/>
    </source>
</evidence>
<dbReference type="EMBL" id="JAPDFW010000147">
    <property type="protein sequence ID" value="KAJ5066154.1"/>
    <property type="molecule type" value="Genomic_DNA"/>
</dbReference>
<dbReference type="PROSITE" id="PS50011">
    <property type="entry name" value="PROTEIN_KINASE_DOM"/>
    <property type="match status" value="1"/>
</dbReference>
<comment type="similarity">
    <text evidence="4">Belongs to the protein kinase superfamily.</text>
</comment>
<dbReference type="Pfam" id="PF00498">
    <property type="entry name" value="FHA"/>
    <property type="match status" value="1"/>
</dbReference>
<keyword evidence="7" id="KW-0808">Transferase</keyword>
<dbReference type="InterPro" id="IPR000719">
    <property type="entry name" value="Prot_kinase_dom"/>
</dbReference>
<dbReference type="FunFam" id="3.30.200.20:FF:000042">
    <property type="entry name" value="Aurora kinase A"/>
    <property type="match status" value="1"/>
</dbReference>
<dbReference type="InterPro" id="IPR008271">
    <property type="entry name" value="Ser/Thr_kinase_AS"/>
</dbReference>
<comment type="caution">
    <text evidence="7">The sequence shown here is derived from an EMBL/GenBank/DDBJ whole genome shotgun (WGS) entry which is preliminary data.</text>
</comment>
<dbReference type="SMART" id="SM00220">
    <property type="entry name" value="S_TKc"/>
    <property type="match status" value="1"/>
</dbReference>
<dbReference type="Gene3D" id="1.10.510.10">
    <property type="entry name" value="Transferase(Phosphotransferase) domain 1"/>
    <property type="match status" value="1"/>
</dbReference>
<reference evidence="7" key="1">
    <citation type="submission" date="2022-10" db="EMBL/GenBank/DDBJ databases">
        <title>Novel sulphate-reducing endosymbionts in the free-living metamonad Anaeramoeba.</title>
        <authorList>
            <person name="Jerlstrom-Hultqvist J."/>
            <person name="Cepicka I."/>
            <person name="Gallot-Lavallee L."/>
            <person name="Salas-Leiva D."/>
            <person name="Curtis B.A."/>
            <person name="Zahonova K."/>
            <person name="Pipaliya S."/>
            <person name="Dacks J."/>
            <person name="Roger A.J."/>
        </authorList>
    </citation>
    <scope>NUCLEOTIDE SEQUENCE</scope>
    <source>
        <strain evidence="7">BMAN</strain>
    </source>
</reference>
<dbReference type="SUPFAM" id="SSF56112">
    <property type="entry name" value="Protein kinase-like (PK-like)"/>
    <property type="match status" value="1"/>
</dbReference>
<dbReference type="GO" id="GO:0004674">
    <property type="term" value="F:protein serine/threonine kinase activity"/>
    <property type="evidence" value="ECO:0007669"/>
    <property type="project" value="UniProtKB-KW"/>
</dbReference>
<dbReference type="PANTHER" id="PTHR24347">
    <property type="entry name" value="SERINE/THREONINE-PROTEIN KINASE"/>
    <property type="match status" value="1"/>
</dbReference>
<feature type="domain" description="Protein kinase" evidence="6">
    <location>
        <begin position="171"/>
        <end position="435"/>
    </location>
</feature>
<dbReference type="InterPro" id="IPR000253">
    <property type="entry name" value="FHA_dom"/>
</dbReference>
<gene>
    <name evidence="7" type="ORF">M0811_03487</name>
</gene>
<evidence type="ECO:0000313" key="8">
    <source>
        <dbReference type="Proteomes" id="UP001149090"/>
    </source>
</evidence>
<evidence type="ECO:0000256" key="4">
    <source>
        <dbReference type="RuleBase" id="RU000304"/>
    </source>
</evidence>
<dbReference type="SMART" id="SM00240">
    <property type="entry name" value="FHA"/>
    <property type="match status" value="1"/>
</dbReference>
<protein>
    <submittedName>
        <fullName evidence="7">Serine/threonine-protein kinase fhke-related</fullName>
    </submittedName>
</protein>
<evidence type="ECO:0000259" key="5">
    <source>
        <dbReference type="PROSITE" id="PS50006"/>
    </source>
</evidence>
<dbReference type="PROSITE" id="PS00108">
    <property type="entry name" value="PROTEIN_KINASE_ST"/>
    <property type="match status" value="1"/>
</dbReference>
<dbReference type="InterPro" id="IPR017441">
    <property type="entry name" value="Protein_kinase_ATP_BS"/>
</dbReference>
<dbReference type="PROSITE" id="PS50006">
    <property type="entry name" value="FHA_DOMAIN"/>
    <property type="match status" value="1"/>
</dbReference>
<dbReference type="Proteomes" id="UP001149090">
    <property type="component" value="Unassembled WGS sequence"/>
</dbReference>
<name>A0A9Q0L5N9_ANAIG</name>
<dbReference type="OrthoDB" id="40902at2759"/>
<keyword evidence="4" id="KW-0723">Serine/threonine-protein kinase</keyword>
<dbReference type="AlphaFoldDB" id="A0A9Q0L5N9"/>
<dbReference type="GO" id="GO:0005524">
    <property type="term" value="F:ATP binding"/>
    <property type="evidence" value="ECO:0007669"/>
    <property type="project" value="UniProtKB-UniRule"/>
</dbReference>
<organism evidence="7 8">
    <name type="scientific">Anaeramoeba ignava</name>
    <name type="common">Anaerobic marine amoeba</name>
    <dbReference type="NCBI Taxonomy" id="1746090"/>
    <lineage>
        <taxon>Eukaryota</taxon>
        <taxon>Metamonada</taxon>
        <taxon>Anaeramoebidae</taxon>
        <taxon>Anaeramoeba</taxon>
    </lineage>
</organism>
<dbReference type="SUPFAM" id="SSF49879">
    <property type="entry name" value="SMAD/FHA domain"/>
    <property type="match status" value="1"/>
</dbReference>
<dbReference type="Pfam" id="PF00069">
    <property type="entry name" value="Pkinase"/>
    <property type="match status" value="1"/>
</dbReference>
<sequence length="438" mass="49983">MEIESSDSNSFLDDCETDEDAMDTQESYNAFSFINGVDKNAWGMLLSTNPKYPNIQFIEKETITIGRAETCTHVIEDLRISSIHCLISRKVDLTSDFDTSYISVEDYSTNGTFINGKRLEKGVPKEFHNSDQISFLSTGLDPNLDIPHYIFKNFDVIPQDHISDSAFFQNYDLKIALGEGQFSKVFLAIEKSTGMNYAVKIIDIAKYLPFQFKPFRNQPMDEVNIMKKITHENIVRVKDVFVTEQNIYIVLELCKGGELSKRLQKRGKYSESNSKIVFRKLLSAVSYIHAKNIAHRDLKLENILLVSLESDTDIKLADFGYSRFVLSGNMSTFAGTQNYVAPEVILDSNRHGYSKSCDIWSCGIILYVLLTGSFPFIYSPNEKPINKQIRDGDIHFPSEKFQGISDKAIDLIQKCLIMDPKLRITADEVLEHSWFFEN</sequence>
<evidence type="ECO:0000313" key="7">
    <source>
        <dbReference type="EMBL" id="KAJ5066154.1"/>
    </source>
</evidence>
<accession>A0A9Q0L5N9</accession>
<keyword evidence="1 3" id="KW-0547">Nucleotide-binding</keyword>
<keyword evidence="7" id="KW-0418">Kinase</keyword>
<dbReference type="CDD" id="cd05117">
    <property type="entry name" value="STKc_CAMK"/>
    <property type="match status" value="1"/>
</dbReference>
<feature type="binding site" evidence="3">
    <location>
        <position position="200"/>
    </location>
    <ligand>
        <name>ATP</name>
        <dbReference type="ChEBI" id="CHEBI:30616"/>
    </ligand>
</feature>
<dbReference type="FunFam" id="1.10.510.10:FF:000571">
    <property type="entry name" value="Maternal embryonic leucine zipper kinase"/>
    <property type="match status" value="1"/>
</dbReference>
<keyword evidence="2 3" id="KW-0067">ATP-binding</keyword>
<evidence type="ECO:0000259" key="6">
    <source>
        <dbReference type="PROSITE" id="PS50011"/>
    </source>
</evidence>
<evidence type="ECO:0000256" key="3">
    <source>
        <dbReference type="PROSITE-ProRule" id="PRU10141"/>
    </source>
</evidence>